<dbReference type="EMBL" id="SEOQ01001271">
    <property type="protein sequence ID" value="TFY52654.1"/>
    <property type="molecule type" value="Genomic_DNA"/>
</dbReference>
<dbReference type="GO" id="GO:0006508">
    <property type="term" value="P:proteolysis"/>
    <property type="evidence" value="ECO:0007669"/>
    <property type="project" value="InterPro"/>
</dbReference>
<evidence type="ECO:0000313" key="4">
    <source>
        <dbReference type="EMBL" id="TFY52654.1"/>
    </source>
</evidence>
<feature type="region of interest" description="Disordered" evidence="2">
    <location>
        <begin position="216"/>
        <end position="237"/>
    </location>
</feature>
<keyword evidence="5" id="KW-1185">Reference proteome</keyword>
<evidence type="ECO:0000256" key="1">
    <source>
        <dbReference type="ARBA" id="ARBA00007447"/>
    </source>
</evidence>
<feature type="domain" description="Peptidase A1" evidence="3">
    <location>
        <begin position="516"/>
        <end position="832"/>
    </location>
</feature>
<dbReference type="Pfam" id="PF00026">
    <property type="entry name" value="Asp"/>
    <property type="match status" value="1"/>
</dbReference>
<comment type="similarity">
    <text evidence="1">Belongs to the peptidase A1 family.</text>
</comment>
<dbReference type="InterPro" id="IPR033121">
    <property type="entry name" value="PEPTIDASE_A1"/>
</dbReference>
<evidence type="ECO:0000259" key="3">
    <source>
        <dbReference type="PROSITE" id="PS51767"/>
    </source>
</evidence>
<dbReference type="InterPro" id="IPR034164">
    <property type="entry name" value="Pepsin-like_dom"/>
</dbReference>
<sequence>MIASSLELDQRTGGLYDEHNCRFYAPKSETSASGGIAPSARVEDIWKGSARVAGWERWQESTARHMENWKLGVQAQAQDLSENHNYVELWIECFRCSWRSVDADEKFITEAIASVMSCSVGPGLAYCGDVISGSNEQGPGVQCRGGGRGTVTCQHDSCHGGRVGAARAARLESSESIALNASFFPSTTQGDCRPVSKAKQKIIHLSPIAACHGNKPLGSDARTTAEETQELGDELPQSSTYPSLLSRLTYNISRVHTPITAAHCLALELAFCASNLAQYLAPPIETASSYPGRHVDGFYKLDVACNLYQPQTSLKCVLEGSLVPQPPSLPSSGSHFYILKVSSPATLTLAPSNPRGHAHPFVFYNDHGIHSHLQRPNPVMSHSASGAKSPMGHTPHPSPANARNGHRSQGLNARENWSKRYSSSGDGRALVATRVRWARRARCGSGDKARFCYHQRAPVTATFVPTNILASAGVFTLARVPCTPTSPSISAPCLPERTPAVPSASAVCLTRDPMVYGHRHGFQSMRQGIILSCRRQQCACRLPVGGGRSRVVSGFRALCVRGVPNIDGDKAEGEGGLDTLLFAGQKATTPAIEFGVAEDVTGQFPTLDEDGVLGLGLPGFDDAPFNPTNKGEHLNPPFMQNLLAARVIPAKITGWKLPRTKDVGSVDSLAFGSLDPTHFIPGTLISLRAAQTSEQNPKPWGISATAASMNGVAVLVKPFLGFIDFGTTVIVMSDIEADVLNSRITGAVRVSPGVWHIPCNTQAKLALTIGTKVWPVDPRDLVSQTVPGSPNLCESNIEGDENEPVGQWILGGTFLKNVCTVLVEDGPQVGLAQPRYIDVDWFIAWHDSTLMTYVALRYSSL</sequence>
<proteinExistence type="inferred from homology"/>
<dbReference type="Gene3D" id="2.40.70.10">
    <property type="entry name" value="Acid Proteases"/>
    <property type="match status" value="1"/>
</dbReference>
<dbReference type="SUPFAM" id="SSF50630">
    <property type="entry name" value="Acid proteases"/>
    <property type="match status" value="1"/>
</dbReference>
<dbReference type="PANTHER" id="PTHR47966:SF6">
    <property type="entry name" value="PEPTIDASE A1 DOMAIN-CONTAINING PROTEIN"/>
    <property type="match status" value="1"/>
</dbReference>
<comment type="caution">
    <text evidence="4">The sequence shown here is derived from an EMBL/GenBank/DDBJ whole genome shotgun (WGS) entry which is preliminary data.</text>
</comment>
<feature type="region of interest" description="Disordered" evidence="2">
    <location>
        <begin position="375"/>
        <end position="425"/>
    </location>
</feature>
<dbReference type="AlphaFoldDB" id="A0A4Y9XQR2"/>
<accession>A0A4Y9XQR2</accession>
<reference evidence="4 5" key="1">
    <citation type="submission" date="2019-02" db="EMBL/GenBank/DDBJ databases">
        <title>Genome sequencing of the rare red list fungi Dentipellis fragilis.</title>
        <authorList>
            <person name="Buettner E."/>
            <person name="Kellner H."/>
        </authorList>
    </citation>
    <scope>NUCLEOTIDE SEQUENCE [LARGE SCALE GENOMIC DNA]</scope>
    <source>
        <strain evidence="4 5">DSM 105465</strain>
    </source>
</reference>
<dbReference type="PROSITE" id="PS51767">
    <property type="entry name" value="PEPTIDASE_A1"/>
    <property type="match status" value="1"/>
</dbReference>
<name>A0A4Y9XQR2_9AGAM</name>
<evidence type="ECO:0000313" key="5">
    <source>
        <dbReference type="Proteomes" id="UP000298327"/>
    </source>
</evidence>
<dbReference type="GO" id="GO:0004190">
    <property type="term" value="F:aspartic-type endopeptidase activity"/>
    <property type="evidence" value="ECO:0007669"/>
    <property type="project" value="InterPro"/>
</dbReference>
<evidence type="ECO:0000256" key="2">
    <source>
        <dbReference type="SAM" id="MobiDB-lite"/>
    </source>
</evidence>
<dbReference type="CDD" id="cd05471">
    <property type="entry name" value="pepsin_like"/>
    <property type="match status" value="1"/>
</dbReference>
<dbReference type="OrthoDB" id="771136at2759"/>
<gene>
    <name evidence="4" type="ORF">EVG20_g10459</name>
</gene>
<protein>
    <recommendedName>
        <fullName evidence="3">Peptidase A1 domain-containing protein</fullName>
    </recommendedName>
</protein>
<dbReference type="InterPro" id="IPR001461">
    <property type="entry name" value="Aspartic_peptidase_A1"/>
</dbReference>
<dbReference type="PANTHER" id="PTHR47966">
    <property type="entry name" value="BETA-SITE APP-CLEAVING ENZYME, ISOFORM A-RELATED"/>
    <property type="match status" value="1"/>
</dbReference>
<organism evidence="4 5">
    <name type="scientific">Dentipellis fragilis</name>
    <dbReference type="NCBI Taxonomy" id="205917"/>
    <lineage>
        <taxon>Eukaryota</taxon>
        <taxon>Fungi</taxon>
        <taxon>Dikarya</taxon>
        <taxon>Basidiomycota</taxon>
        <taxon>Agaricomycotina</taxon>
        <taxon>Agaricomycetes</taxon>
        <taxon>Russulales</taxon>
        <taxon>Hericiaceae</taxon>
        <taxon>Dentipellis</taxon>
    </lineage>
</organism>
<dbReference type="InterPro" id="IPR021109">
    <property type="entry name" value="Peptidase_aspartic_dom_sf"/>
</dbReference>
<dbReference type="Proteomes" id="UP000298327">
    <property type="component" value="Unassembled WGS sequence"/>
</dbReference>